<dbReference type="PANTHER" id="PTHR43335">
    <property type="entry name" value="ABC TRANSPORTER, ATP-BINDING PROTEIN"/>
    <property type="match status" value="1"/>
</dbReference>
<evidence type="ECO:0000256" key="4">
    <source>
        <dbReference type="ARBA" id="ARBA00022840"/>
    </source>
</evidence>
<dbReference type="SUPFAM" id="SSF52540">
    <property type="entry name" value="P-loop containing nucleoside triphosphate hydrolases"/>
    <property type="match status" value="1"/>
</dbReference>
<keyword evidence="4 6" id="KW-0067">ATP-binding</keyword>
<accession>A0A1I1CV25</accession>
<dbReference type="Pfam" id="PF00005">
    <property type="entry name" value="ABC_tran"/>
    <property type="match status" value="1"/>
</dbReference>
<keyword evidence="3" id="KW-0547">Nucleotide-binding</keyword>
<evidence type="ECO:0000313" key="6">
    <source>
        <dbReference type="EMBL" id="SFB66569.1"/>
    </source>
</evidence>
<protein>
    <submittedName>
        <fullName evidence="6">ABC-2 type transport system ATP-binding protein</fullName>
    </submittedName>
</protein>
<dbReference type="SMART" id="SM00382">
    <property type="entry name" value="AAA"/>
    <property type="match status" value="1"/>
</dbReference>
<dbReference type="InterPro" id="IPR027417">
    <property type="entry name" value="P-loop_NTPase"/>
</dbReference>
<feature type="domain" description="ABC transporter" evidence="5">
    <location>
        <begin position="2"/>
        <end position="231"/>
    </location>
</feature>
<comment type="similarity">
    <text evidence="1">Belongs to the ABC transporter superfamily.</text>
</comment>
<organism evidence="6 7">
    <name type="scientific">Ruminococcus albus</name>
    <dbReference type="NCBI Taxonomy" id="1264"/>
    <lineage>
        <taxon>Bacteria</taxon>
        <taxon>Bacillati</taxon>
        <taxon>Bacillota</taxon>
        <taxon>Clostridia</taxon>
        <taxon>Eubacteriales</taxon>
        <taxon>Oscillospiraceae</taxon>
        <taxon>Ruminococcus</taxon>
    </lineage>
</organism>
<dbReference type="InterPro" id="IPR003439">
    <property type="entry name" value="ABC_transporter-like_ATP-bd"/>
</dbReference>
<name>A0A1I1CV25_RUMAL</name>
<evidence type="ECO:0000313" key="7">
    <source>
        <dbReference type="Proteomes" id="UP000182192"/>
    </source>
</evidence>
<reference evidence="6 7" key="1">
    <citation type="submission" date="2016-10" db="EMBL/GenBank/DDBJ databases">
        <authorList>
            <person name="de Groot N.N."/>
        </authorList>
    </citation>
    <scope>NUCLEOTIDE SEQUENCE [LARGE SCALE GENOMIC DNA]</scope>
    <source>
        <strain evidence="6 7">AR67</strain>
    </source>
</reference>
<dbReference type="InterPro" id="IPR003593">
    <property type="entry name" value="AAA+_ATPase"/>
</dbReference>
<dbReference type="Proteomes" id="UP000182192">
    <property type="component" value="Unassembled WGS sequence"/>
</dbReference>
<dbReference type="PROSITE" id="PS50893">
    <property type="entry name" value="ABC_TRANSPORTER_2"/>
    <property type="match status" value="1"/>
</dbReference>
<dbReference type="PANTHER" id="PTHR43335:SF4">
    <property type="entry name" value="ABC TRANSPORTER, ATP-BINDING PROTEIN"/>
    <property type="match status" value="1"/>
</dbReference>
<evidence type="ECO:0000256" key="1">
    <source>
        <dbReference type="ARBA" id="ARBA00005417"/>
    </source>
</evidence>
<gene>
    <name evidence="6" type="ORF">SAMN02910406_00096</name>
</gene>
<dbReference type="OrthoDB" id="9775135at2"/>
<sequence>MVEVKNLTKHYGHVTAVNDLSFEIRDNEILGFLGPNGAGKSTTMNIIAGYLPSSEGTVTVCGHDIKEDARAAKKCIGYLPEIPPLYPDMRVEEYLRYCAGIKGIRRGEIKKEIEKAMERLQLTDMRRRLIVNLSKGYKQRVGLAQAIIGDPDLLILDEPTVGLDPSQVSELRDFIRELGKDHSVILSSHILGEISAVCNRVVIINKGELCAVDTIDNLERKAAGETILNLTVEGDQLAASMVLDGINGIREIKEVFEMGGDTFFFKISLEDEKVRQGIMSAMVENGISIVEMSMDKPDLEKVFLDLTRKKGSHKKSDNK</sequence>
<dbReference type="GO" id="GO:0016887">
    <property type="term" value="F:ATP hydrolysis activity"/>
    <property type="evidence" value="ECO:0007669"/>
    <property type="project" value="InterPro"/>
</dbReference>
<evidence type="ECO:0000259" key="5">
    <source>
        <dbReference type="PROSITE" id="PS50893"/>
    </source>
</evidence>
<evidence type="ECO:0000256" key="2">
    <source>
        <dbReference type="ARBA" id="ARBA00022448"/>
    </source>
</evidence>
<evidence type="ECO:0000256" key="3">
    <source>
        <dbReference type="ARBA" id="ARBA00022741"/>
    </source>
</evidence>
<dbReference type="RefSeq" id="WP_074959531.1">
    <property type="nucleotide sequence ID" value="NZ_FOKQ01000001.1"/>
</dbReference>
<keyword evidence="2" id="KW-0813">Transport</keyword>
<dbReference type="EMBL" id="FOKQ01000001">
    <property type="protein sequence ID" value="SFB66569.1"/>
    <property type="molecule type" value="Genomic_DNA"/>
</dbReference>
<dbReference type="AlphaFoldDB" id="A0A1I1CV25"/>
<dbReference type="Gene3D" id="3.40.50.300">
    <property type="entry name" value="P-loop containing nucleotide triphosphate hydrolases"/>
    <property type="match status" value="1"/>
</dbReference>
<proteinExistence type="inferred from homology"/>
<dbReference type="GO" id="GO:0005524">
    <property type="term" value="F:ATP binding"/>
    <property type="evidence" value="ECO:0007669"/>
    <property type="project" value="UniProtKB-KW"/>
</dbReference>